<sequence length="275" mass="31645">MDKAIIIGIYNFVGFQICHTLLNKGIEVNGIHIDSKTDPFLEEKRLEIGRNANFVESSLSKWNVSENGNDLKKQILIFPIYDFYILREEAMLEKEILVNKVIQYLEEKKGNSNIVIIAPIQLLAQNLPSMNTLLEQMRGLDPNIQFIFLPAIFGPWQPSMFLFQQAIISSFQKCKISLSDREWTKDALFAADAAEAIFEIIESANPGSYLLESGKNNYWEKCAGYLAEISKLKDQRESIQIDSKIMRVPVKCLTPITEALNFQKEHVKMHYHWRP</sequence>
<keyword evidence="2" id="KW-1185">Reference proteome</keyword>
<dbReference type="EMBL" id="BNDS01000007">
    <property type="protein sequence ID" value="GHH98490.1"/>
    <property type="molecule type" value="Genomic_DNA"/>
</dbReference>
<accession>A0ABQ3N3Q1</accession>
<gene>
    <name evidence="1" type="ORF">AM1BK_20330</name>
</gene>
<protein>
    <submittedName>
        <fullName evidence="1">UDP-glucose 4-epimerase</fullName>
    </submittedName>
</protein>
<name>A0ABQ3N3Q1_9BACI</name>
<proteinExistence type="predicted"/>
<comment type="caution">
    <text evidence="1">The sequence shown here is derived from an EMBL/GenBank/DDBJ whole genome shotgun (WGS) entry which is preliminary data.</text>
</comment>
<dbReference type="RefSeq" id="WP_191272397.1">
    <property type="nucleotide sequence ID" value="NZ_BNDS01000007.1"/>
</dbReference>
<evidence type="ECO:0000313" key="2">
    <source>
        <dbReference type="Proteomes" id="UP000637074"/>
    </source>
</evidence>
<evidence type="ECO:0000313" key="1">
    <source>
        <dbReference type="EMBL" id="GHH98490.1"/>
    </source>
</evidence>
<organism evidence="1 2">
    <name type="scientific">Neobacillus kokaensis</name>
    <dbReference type="NCBI Taxonomy" id="2759023"/>
    <lineage>
        <taxon>Bacteria</taxon>
        <taxon>Bacillati</taxon>
        <taxon>Bacillota</taxon>
        <taxon>Bacilli</taxon>
        <taxon>Bacillales</taxon>
        <taxon>Bacillaceae</taxon>
        <taxon>Neobacillus</taxon>
    </lineage>
</organism>
<dbReference type="Proteomes" id="UP000637074">
    <property type="component" value="Unassembled WGS sequence"/>
</dbReference>
<reference evidence="1 2" key="1">
    <citation type="journal article" date="2022" name="Int. J. Syst. Evol. Microbiol.">
        <title>Neobacillus kokaensis sp. nov., isolated from soil.</title>
        <authorList>
            <person name="Yuki K."/>
            <person name="Matsubara H."/>
            <person name="Yamaguchi S."/>
        </authorList>
    </citation>
    <scope>NUCLEOTIDE SEQUENCE [LARGE SCALE GENOMIC DNA]</scope>
    <source>
        <strain evidence="1 2">LOB 377</strain>
    </source>
</reference>